<feature type="domain" description="FAD-binding" evidence="9">
    <location>
        <begin position="2"/>
        <end position="353"/>
    </location>
</feature>
<feature type="region of interest" description="Disordered" evidence="8">
    <location>
        <begin position="414"/>
        <end position="437"/>
    </location>
</feature>
<dbReference type="NCBIfam" id="NF005720">
    <property type="entry name" value="PRK07538.1"/>
    <property type="match status" value="1"/>
</dbReference>
<sequence>MEITIVGAGVAGLATALSLHAAGFDRVTVFEAEPDLRPHGLGLNILPNAVRELAELGLLDELQQHAVRTRELAMYNTRGDLVWREDRGTQAGYRWPQLSISRARLVTVLADAVRRRLGDRAIVADARLVGLHSEPGRTYGTFMDRDGTTRTVDTGLLIGADGIHSAVRATFYPAEGPPPANGMTMYRGTAWGRHFLTGSTMAVLGDDRRRLVLYPVDRDNATNKSLINWVAAFPDDEADPLPHDRTDAADRRAAVLRQFGSWAPPGVDLPRLLDDTADVQRYPMIDRDPIPRWSFNDVTLVGDAAHAMYPAGSNGATQAIVDARVLSWHLATHADLGSALRAYEDERRPQMTELQHANRSLGPEKVITLAHQRAPHGFTDVREVFSETELAEISRSYARTGRFDQDWVNSRPSLGVARQPGKSAGTSTAAADLAGRNDESRAVKETGFITAVIRAIEHDRPDAYLVDRYAKLLSTPVSRKMTEAALAAGGTVGSVIVRARFGDIALQAAADAGITQVVCLAAGSDTRAWRLDLPSRTRFFEVDLPGQLEAKERMLEPVRDRLLCRRTSLGADLRHDTWPQQLRATGYEPDEPTVWIIEGLLPYLEIEDFTRLIGTVRKMSTRGSVLLVDAPHTDYYTDPANETFLAFMTSRGSAFQLGFDDLGDFLRHQGWTAEAYTLRQLYAGECSWLPAPPERLCPPRDHHWVARAQLD</sequence>
<keyword evidence="7" id="KW-0503">Monooxygenase</keyword>
<evidence type="ECO:0000259" key="9">
    <source>
        <dbReference type="Pfam" id="PF01494"/>
    </source>
</evidence>
<dbReference type="PANTHER" id="PTHR13789">
    <property type="entry name" value="MONOOXYGENASE"/>
    <property type="match status" value="1"/>
</dbReference>
<dbReference type="SUPFAM" id="SSF51905">
    <property type="entry name" value="FAD/NAD(P)-binding domain"/>
    <property type="match status" value="1"/>
</dbReference>
<keyword evidence="5" id="KW-0949">S-adenosyl-L-methionine</keyword>
<gene>
    <name evidence="10" type="ORF">Vse01_50720</name>
</gene>
<dbReference type="InterPro" id="IPR007213">
    <property type="entry name" value="Ppm1/Ppm2/Tcmp"/>
</dbReference>
<dbReference type="RefSeq" id="WP_170863571.1">
    <property type="nucleotide sequence ID" value="NZ_BOPD01000038.1"/>
</dbReference>
<dbReference type="GO" id="GO:0071949">
    <property type="term" value="F:FAD binding"/>
    <property type="evidence" value="ECO:0007669"/>
    <property type="project" value="InterPro"/>
</dbReference>
<keyword evidence="11" id="KW-1185">Reference proteome</keyword>
<dbReference type="AlphaFoldDB" id="A0A9W5UU90"/>
<dbReference type="SUPFAM" id="SSF53335">
    <property type="entry name" value="S-adenosyl-L-methionine-dependent methyltransferases"/>
    <property type="match status" value="1"/>
</dbReference>
<evidence type="ECO:0000256" key="5">
    <source>
        <dbReference type="ARBA" id="ARBA00022691"/>
    </source>
</evidence>
<dbReference type="InterPro" id="IPR011610">
    <property type="entry name" value="SAM_mthyl_Trfase_ML2640-like"/>
</dbReference>
<evidence type="ECO:0000256" key="6">
    <source>
        <dbReference type="ARBA" id="ARBA00023002"/>
    </source>
</evidence>
<dbReference type="GO" id="GO:0008168">
    <property type="term" value="F:methyltransferase activity"/>
    <property type="evidence" value="ECO:0007669"/>
    <property type="project" value="UniProtKB-KW"/>
</dbReference>
<evidence type="ECO:0000256" key="2">
    <source>
        <dbReference type="ARBA" id="ARBA00008138"/>
    </source>
</evidence>
<comment type="caution">
    <text evidence="10">The sequence shown here is derived from an EMBL/GenBank/DDBJ whole genome shotgun (WGS) entry which is preliminary data.</text>
</comment>
<evidence type="ECO:0000256" key="3">
    <source>
        <dbReference type="ARBA" id="ARBA00022603"/>
    </source>
</evidence>
<dbReference type="InterPro" id="IPR036188">
    <property type="entry name" value="FAD/NAD-bd_sf"/>
</dbReference>
<comment type="similarity">
    <text evidence="2">Belongs to the UPF0677 family.</text>
</comment>
<dbReference type="GO" id="GO:0004497">
    <property type="term" value="F:monooxygenase activity"/>
    <property type="evidence" value="ECO:0007669"/>
    <property type="project" value="UniProtKB-KW"/>
</dbReference>
<dbReference type="InterPro" id="IPR002938">
    <property type="entry name" value="FAD-bd"/>
</dbReference>
<dbReference type="EMBL" id="BOPD01000038">
    <property type="protein sequence ID" value="GIJ35924.1"/>
    <property type="molecule type" value="Genomic_DNA"/>
</dbReference>
<evidence type="ECO:0000256" key="4">
    <source>
        <dbReference type="ARBA" id="ARBA00022679"/>
    </source>
</evidence>
<dbReference type="PANTHER" id="PTHR13789:SF268">
    <property type="entry name" value="5-METHYLPHENAZINE-1-CARBOXYLATE 1-MONOOXYGENASE"/>
    <property type="match status" value="1"/>
</dbReference>
<dbReference type="NCBIfam" id="TIGR00027">
    <property type="entry name" value="mthyl_TIGR00027"/>
    <property type="match status" value="1"/>
</dbReference>
<reference evidence="10" key="1">
    <citation type="submission" date="2021-01" db="EMBL/GenBank/DDBJ databases">
        <title>Whole genome shotgun sequence of Verrucosispora sediminis NBRC 107745.</title>
        <authorList>
            <person name="Komaki H."/>
            <person name="Tamura T."/>
        </authorList>
    </citation>
    <scope>NUCLEOTIDE SEQUENCE</scope>
    <source>
        <strain evidence="10">NBRC 107745</strain>
    </source>
</reference>
<protein>
    <recommendedName>
        <fullName evidence="9">FAD-binding domain-containing protein</fullName>
    </recommendedName>
</protein>
<evidence type="ECO:0000256" key="7">
    <source>
        <dbReference type="ARBA" id="ARBA00023033"/>
    </source>
</evidence>
<dbReference type="SUPFAM" id="SSF54373">
    <property type="entry name" value="FAD-linked reductases, C-terminal domain"/>
    <property type="match status" value="1"/>
</dbReference>
<dbReference type="Gene3D" id="3.40.50.150">
    <property type="entry name" value="Vaccinia Virus protein VP39"/>
    <property type="match status" value="1"/>
</dbReference>
<keyword evidence="4" id="KW-0808">Transferase</keyword>
<evidence type="ECO:0000313" key="11">
    <source>
        <dbReference type="Proteomes" id="UP000607311"/>
    </source>
</evidence>
<organism evidence="10 11">
    <name type="scientific">Micromonospora sediminimaris</name>
    <dbReference type="NCBI Taxonomy" id="547162"/>
    <lineage>
        <taxon>Bacteria</taxon>
        <taxon>Bacillati</taxon>
        <taxon>Actinomycetota</taxon>
        <taxon>Actinomycetes</taxon>
        <taxon>Micromonosporales</taxon>
        <taxon>Micromonosporaceae</taxon>
        <taxon>Micromonospora</taxon>
    </lineage>
</organism>
<dbReference type="PRINTS" id="PR00420">
    <property type="entry name" value="RNGMNOXGNASE"/>
</dbReference>
<dbReference type="InterPro" id="IPR029063">
    <property type="entry name" value="SAM-dependent_MTases_sf"/>
</dbReference>
<dbReference type="InterPro" id="IPR050493">
    <property type="entry name" value="FAD-dep_Monooxygenase_BioMet"/>
</dbReference>
<evidence type="ECO:0000313" key="10">
    <source>
        <dbReference type="EMBL" id="GIJ35924.1"/>
    </source>
</evidence>
<dbReference type="GO" id="GO:0032259">
    <property type="term" value="P:methylation"/>
    <property type="evidence" value="ECO:0007669"/>
    <property type="project" value="UniProtKB-KW"/>
</dbReference>
<proteinExistence type="inferred from homology"/>
<evidence type="ECO:0000256" key="8">
    <source>
        <dbReference type="SAM" id="MobiDB-lite"/>
    </source>
</evidence>
<keyword evidence="6" id="KW-0560">Oxidoreductase</keyword>
<dbReference type="Proteomes" id="UP000607311">
    <property type="component" value="Unassembled WGS sequence"/>
</dbReference>
<dbReference type="Gene3D" id="3.50.50.60">
    <property type="entry name" value="FAD/NAD(P)-binding domain"/>
    <property type="match status" value="1"/>
</dbReference>
<dbReference type="Gene3D" id="3.30.9.30">
    <property type="match status" value="1"/>
</dbReference>
<accession>A0A9W5UU90</accession>
<dbReference type="Pfam" id="PF04072">
    <property type="entry name" value="LCM"/>
    <property type="match status" value="1"/>
</dbReference>
<name>A0A9W5UU90_9ACTN</name>
<evidence type="ECO:0000256" key="1">
    <source>
        <dbReference type="ARBA" id="ARBA00003907"/>
    </source>
</evidence>
<comment type="function">
    <text evidence="1">Exhibits S-adenosyl-L-methionine-dependent methyltransferase activity.</text>
</comment>
<keyword evidence="3" id="KW-0489">Methyltransferase</keyword>
<dbReference type="Pfam" id="PF01494">
    <property type="entry name" value="FAD_binding_3"/>
    <property type="match status" value="1"/>
</dbReference>